<evidence type="ECO:0000313" key="3">
    <source>
        <dbReference type="EMBL" id="GAP33170.1"/>
    </source>
</evidence>
<reference evidence="4" key="1">
    <citation type="submission" date="2015-07" db="EMBL/GenBank/DDBJ databases">
        <title>Nocardia seriolae U-1 whole genome shotgun sequence.</title>
        <authorList>
            <person name="Imajoh M."/>
            <person name="Fukumoto Y."/>
            <person name="Sukeda M."/>
            <person name="Yamane J."/>
            <person name="Yamasaki K."/>
            <person name="Shimizu M."/>
            <person name="Ohnishi K."/>
            <person name="Oshima S."/>
        </authorList>
    </citation>
    <scope>NUCLEOTIDE SEQUENCE [LARGE SCALE GENOMIC DNA]</scope>
    <source>
        <strain evidence="4">U-1</strain>
    </source>
</reference>
<dbReference type="EMBL" id="BBYQ01000217">
    <property type="protein sequence ID" value="GAP33170.1"/>
    <property type="molecule type" value="Genomic_DNA"/>
</dbReference>
<dbReference type="OrthoDB" id="3655573at2"/>
<name>A0A0B8NR45_9NOCA</name>
<accession>A0A0B8NR45</accession>
<dbReference type="Proteomes" id="UP000180166">
    <property type="component" value="Chromosome"/>
</dbReference>
<dbReference type="Proteomes" id="UP000037179">
    <property type="component" value="Unassembled WGS sequence"/>
</dbReference>
<evidence type="ECO:0000313" key="4">
    <source>
        <dbReference type="Proteomes" id="UP000037179"/>
    </source>
</evidence>
<protein>
    <submittedName>
        <fullName evidence="3">CdaR family transcriptional regulator</fullName>
    </submittedName>
</protein>
<proteinExistence type="predicted"/>
<gene>
    <name evidence="2" type="ORF">NS506_05211</name>
    <name evidence="3" type="ORF">NSK11_contig00217-0004</name>
</gene>
<dbReference type="RefSeq" id="WP_033091505.1">
    <property type="nucleotide sequence ID" value="NZ_AP017900.1"/>
</dbReference>
<dbReference type="InterPro" id="IPR025736">
    <property type="entry name" value="PucR_C-HTH_dom"/>
</dbReference>
<dbReference type="PANTHER" id="PTHR33744:SF7">
    <property type="entry name" value="PUCR FAMILY TRANSCRIPTIONAL REGULATOR"/>
    <property type="match status" value="1"/>
</dbReference>
<dbReference type="InterPro" id="IPR042070">
    <property type="entry name" value="PucR_C-HTH_sf"/>
</dbReference>
<evidence type="ECO:0000313" key="5">
    <source>
        <dbReference type="Proteomes" id="UP000180166"/>
    </source>
</evidence>
<dbReference type="Pfam" id="PF13556">
    <property type="entry name" value="HTH_30"/>
    <property type="match status" value="1"/>
</dbReference>
<reference evidence="2 5" key="3">
    <citation type="submission" date="2016-10" db="EMBL/GenBank/DDBJ databases">
        <title>Genome sequence of Nocardia seriolae strain EM150506, isolated from Anguila japonica.</title>
        <authorList>
            <person name="Han H.-J."/>
        </authorList>
    </citation>
    <scope>NUCLEOTIDE SEQUENCE [LARGE SCALE GENOMIC DNA]</scope>
    <source>
        <strain evidence="2 5">EM150506</strain>
    </source>
</reference>
<dbReference type="EMBL" id="CP017839">
    <property type="protein sequence ID" value="APA99257.1"/>
    <property type="molecule type" value="Genomic_DNA"/>
</dbReference>
<feature type="domain" description="PucR C-terminal helix-turn-helix" evidence="1">
    <location>
        <begin position="286"/>
        <end position="341"/>
    </location>
</feature>
<organism evidence="3 4">
    <name type="scientific">Nocardia seriolae</name>
    <dbReference type="NCBI Taxonomy" id="37332"/>
    <lineage>
        <taxon>Bacteria</taxon>
        <taxon>Bacillati</taxon>
        <taxon>Actinomycetota</taxon>
        <taxon>Actinomycetes</taxon>
        <taxon>Mycobacteriales</taxon>
        <taxon>Nocardiaceae</taxon>
        <taxon>Nocardia</taxon>
    </lineage>
</organism>
<evidence type="ECO:0000313" key="2">
    <source>
        <dbReference type="EMBL" id="APA99257.1"/>
    </source>
</evidence>
<evidence type="ECO:0000259" key="1">
    <source>
        <dbReference type="Pfam" id="PF13556"/>
    </source>
</evidence>
<dbReference type="KEGG" id="nsr:NS506_05211"/>
<sequence>MKSLEPITSPASDLHTELFTRFLHTGVPPTEAETRPLVDRVVWLVRHGTPPLEALTRSQPSGEQLRTEIAPVEADPGPAFTQRLTDYFGVIMSRMAVALIDEKDEPDSVDEKRRRDIVAALLGGHPVDRCAVGIDSTLAHAYLVVTLSVGEPALGMLADVWNRVNAIPGVLTYRTDGVCSALIPMRSGDELDPATAILAQLNLPGSDSVAQQEFWLGVAPAPNHAAIPAAYVESRIIAELARCLRLPDLGYGRMNVMLGYTVATSAPDTRRSLMSVLAPLDDQPVLVETLTAFIDSQMNATVVGRDMFVHRNTVIYRLNRIADLTGLNPQHPAGISVLMAAQIARRLEASSFSG</sequence>
<dbReference type="PANTHER" id="PTHR33744">
    <property type="entry name" value="CARBOHYDRATE DIACID REGULATOR"/>
    <property type="match status" value="1"/>
</dbReference>
<dbReference type="Gene3D" id="1.10.10.2840">
    <property type="entry name" value="PucR C-terminal helix-turn-helix domain"/>
    <property type="match status" value="1"/>
</dbReference>
<dbReference type="AlphaFoldDB" id="A0A0B8NR45"/>
<dbReference type="InterPro" id="IPR051448">
    <property type="entry name" value="CdaR-like_regulators"/>
</dbReference>
<keyword evidence="4" id="KW-1185">Reference proteome</keyword>
<reference evidence="3 4" key="2">
    <citation type="journal article" date="2016" name="Genome Announc.">
        <title>Draft Genome Sequence of Erythromycin- and Oxytetracycline-Sensitive Nocardia seriolae Strain U-1 (NBRC 110359).</title>
        <authorList>
            <person name="Imajoh M."/>
            <person name="Sukeda M."/>
            <person name="Shimizu M."/>
            <person name="Yamane J."/>
            <person name="Ohnishi K."/>
            <person name="Oshima S."/>
        </authorList>
    </citation>
    <scope>NUCLEOTIDE SEQUENCE [LARGE SCALE GENOMIC DNA]</scope>
    <source>
        <strain evidence="3 4">U-1</strain>
    </source>
</reference>